<dbReference type="Pfam" id="PF25583">
    <property type="entry name" value="WCX"/>
    <property type="match status" value="1"/>
</dbReference>
<evidence type="ECO:0000313" key="5">
    <source>
        <dbReference type="EMBL" id="PWK39582.1"/>
    </source>
</evidence>
<evidence type="ECO:0000256" key="3">
    <source>
        <dbReference type="SAM" id="SignalP"/>
    </source>
</evidence>
<sequence>MRASRLLSLMLLLQSRGRMSAAQLATELGVTARTVYRDVDALAAAGVPIYAEHGPAGGYELMAGFRTRLTGFTAGEAESLLFTGMDGPAADLGFGGQVAAAQLKLMAALPVAYRDASMRIRERFHLDAPGWYREPDDVPHLHAAARALWQDRAVEVDYRRWSPRPGVVRRRLHPLGLVLKAGVWYLVAAGAGPPRTYRVSSITGLRTLDEPVTRPAGFDLAGFWRGHVDRYEQAADAAVAQVRLTAAGLGRLPDVLGPKASRLALRTCTGPDADGWHHAVIPLESVPHAAASLLQLGAEARAVGPPELVDHLRETIGAMAGLYAG</sequence>
<organism evidence="5 6">
    <name type="scientific">Actinoplanes xinjiangensis</name>
    <dbReference type="NCBI Taxonomy" id="512350"/>
    <lineage>
        <taxon>Bacteria</taxon>
        <taxon>Bacillati</taxon>
        <taxon>Actinomycetota</taxon>
        <taxon>Actinomycetes</taxon>
        <taxon>Micromonosporales</taxon>
        <taxon>Micromonosporaceae</taxon>
        <taxon>Actinoplanes</taxon>
    </lineage>
</organism>
<evidence type="ECO:0000259" key="4">
    <source>
        <dbReference type="PROSITE" id="PS51000"/>
    </source>
</evidence>
<dbReference type="InterPro" id="IPR036390">
    <property type="entry name" value="WH_DNA-bd_sf"/>
</dbReference>
<dbReference type="InterPro" id="IPR026881">
    <property type="entry name" value="WYL_dom"/>
</dbReference>
<proteinExistence type="predicted"/>
<dbReference type="Proteomes" id="UP000245697">
    <property type="component" value="Unassembled WGS sequence"/>
</dbReference>
<dbReference type="SUPFAM" id="SSF46785">
    <property type="entry name" value="Winged helix' DNA-binding domain"/>
    <property type="match status" value="1"/>
</dbReference>
<dbReference type="PROSITE" id="PS51000">
    <property type="entry name" value="HTH_DEOR_2"/>
    <property type="match status" value="1"/>
</dbReference>
<accession>A0A316F4D2</accession>
<keyword evidence="3" id="KW-0732">Signal</keyword>
<evidence type="ECO:0000313" key="6">
    <source>
        <dbReference type="Proteomes" id="UP000245697"/>
    </source>
</evidence>
<dbReference type="Pfam" id="PF08279">
    <property type="entry name" value="HTH_11"/>
    <property type="match status" value="1"/>
</dbReference>
<dbReference type="EMBL" id="QGGR01000022">
    <property type="protein sequence ID" value="PWK39582.1"/>
    <property type="molecule type" value="Genomic_DNA"/>
</dbReference>
<dbReference type="OrthoDB" id="3171994at2"/>
<feature type="chain" id="PRO_5016326634" evidence="3">
    <location>
        <begin position="22"/>
        <end position="325"/>
    </location>
</feature>
<dbReference type="RefSeq" id="WP_109600803.1">
    <property type="nucleotide sequence ID" value="NZ_BONA01000075.1"/>
</dbReference>
<protein>
    <submittedName>
        <fullName evidence="5">Putative DNA-binding transcriptional regulator YafY</fullName>
    </submittedName>
</protein>
<evidence type="ECO:0000256" key="2">
    <source>
        <dbReference type="ARBA" id="ARBA00023163"/>
    </source>
</evidence>
<dbReference type="PANTHER" id="PTHR34580:SF1">
    <property type="entry name" value="PROTEIN PAFC"/>
    <property type="match status" value="1"/>
</dbReference>
<dbReference type="PROSITE" id="PS52050">
    <property type="entry name" value="WYL"/>
    <property type="match status" value="1"/>
</dbReference>
<evidence type="ECO:0000256" key="1">
    <source>
        <dbReference type="ARBA" id="ARBA00023015"/>
    </source>
</evidence>
<dbReference type="PANTHER" id="PTHR34580">
    <property type="match status" value="1"/>
</dbReference>
<keyword evidence="5" id="KW-0238">DNA-binding</keyword>
<keyword evidence="1" id="KW-0805">Transcription regulation</keyword>
<dbReference type="InterPro" id="IPR013196">
    <property type="entry name" value="HTH_11"/>
</dbReference>
<dbReference type="InterPro" id="IPR051534">
    <property type="entry name" value="CBASS_pafABC_assoc_protein"/>
</dbReference>
<comment type="caution">
    <text evidence="5">The sequence shown here is derived from an EMBL/GenBank/DDBJ whole genome shotgun (WGS) entry which is preliminary data.</text>
</comment>
<gene>
    <name evidence="5" type="ORF">BC793_122154</name>
</gene>
<dbReference type="Pfam" id="PF13280">
    <property type="entry name" value="WYL"/>
    <property type="match status" value="1"/>
</dbReference>
<dbReference type="PIRSF" id="PIRSF016838">
    <property type="entry name" value="PafC"/>
    <property type="match status" value="1"/>
</dbReference>
<dbReference type="InterPro" id="IPR001034">
    <property type="entry name" value="DeoR_HTH"/>
</dbReference>
<keyword evidence="6" id="KW-1185">Reference proteome</keyword>
<dbReference type="InterPro" id="IPR028349">
    <property type="entry name" value="PafC-like"/>
</dbReference>
<dbReference type="GO" id="GO:0003677">
    <property type="term" value="F:DNA binding"/>
    <property type="evidence" value="ECO:0007669"/>
    <property type="project" value="UniProtKB-KW"/>
</dbReference>
<feature type="domain" description="HTH deoR-type" evidence="4">
    <location>
        <begin position="2"/>
        <end position="58"/>
    </location>
</feature>
<name>A0A316F4D2_9ACTN</name>
<feature type="signal peptide" evidence="3">
    <location>
        <begin position="1"/>
        <end position="21"/>
    </location>
</feature>
<reference evidence="5 6" key="1">
    <citation type="submission" date="2018-05" db="EMBL/GenBank/DDBJ databases">
        <title>Genomic Encyclopedia of Archaeal and Bacterial Type Strains, Phase II (KMG-II): from individual species to whole genera.</title>
        <authorList>
            <person name="Goeker M."/>
        </authorList>
    </citation>
    <scope>NUCLEOTIDE SEQUENCE [LARGE SCALE GENOMIC DNA]</scope>
    <source>
        <strain evidence="5 6">DSM 45184</strain>
    </source>
</reference>
<dbReference type="InterPro" id="IPR036388">
    <property type="entry name" value="WH-like_DNA-bd_sf"/>
</dbReference>
<dbReference type="Gene3D" id="1.10.10.10">
    <property type="entry name" value="Winged helix-like DNA-binding domain superfamily/Winged helix DNA-binding domain"/>
    <property type="match status" value="1"/>
</dbReference>
<keyword evidence="2" id="KW-0804">Transcription</keyword>
<dbReference type="InterPro" id="IPR057727">
    <property type="entry name" value="WCX_dom"/>
</dbReference>
<dbReference type="GO" id="GO:0003700">
    <property type="term" value="F:DNA-binding transcription factor activity"/>
    <property type="evidence" value="ECO:0007669"/>
    <property type="project" value="InterPro"/>
</dbReference>
<dbReference type="AlphaFoldDB" id="A0A316F4D2"/>